<keyword evidence="1" id="KW-0472">Membrane</keyword>
<dbReference type="AlphaFoldDB" id="A0A6L5WGN7"/>
<evidence type="ECO:0000259" key="2">
    <source>
        <dbReference type="Pfam" id="PF01755"/>
    </source>
</evidence>
<keyword evidence="1" id="KW-1133">Transmembrane helix</keyword>
<dbReference type="EMBL" id="VWSJ01000007">
    <property type="protein sequence ID" value="MSN96169.1"/>
    <property type="molecule type" value="Genomic_DNA"/>
</dbReference>
<name>A0A6L5WGN7_9BACT</name>
<dbReference type="Pfam" id="PF01755">
    <property type="entry name" value="Glyco_transf_25"/>
    <property type="match status" value="1"/>
</dbReference>
<evidence type="ECO:0000256" key="1">
    <source>
        <dbReference type="SAM" id="Phobius"/>
    </source>
</evidence>
<reference evidence="3 4" key="2">
    <citation type="submission" date="2020-03" db="EMBL/GenBank/DDBJ databases">
        <title>Campylobacter portucalensis sp. nov., a new species of Campylobacter isolated from the reproductive tract of bulls.</title>
        <authorList>
            <person name="Silva M.F."/>
            <person name="Pereira G."/>
            <person name="Carneiro C."/>
            <person name="Hemphill A."/>
            <person name="Mateus L."/>
            <person name="Lopes-Da-Costa L."/>
            <person name="Silva E."/>
        </authorList>
    </citation>
    <scope>NUCLEOTIDE SEQUENCE [LARGE SCALE GENOMIC DNA]</scope>
    <source>
        <strain evidence="3 4">FMV-PI01</strain>
    </source>
</reference>
<reference evidence="3 4" key="1">
    <citation type="submission" date="2019-09" db="EMBL/GenBank/DDBJ databases">
        <authorList>
            <person name="Silva M."/>
            <person name="Pereira G."/>
            <person name="Lopes-Da-Costa L."/>
            <person name="Silva E."/>
        </authorList>
    </citation>
    <scope>NUCLEOTIDE SEQUENCE [LARGE SCALE GENOMIC DNA]</scope>
    <source>
        <strain evidence="3 4">FMV-PI01</strain>
    </source>
</reference>
<dbReference type="InterPro" id="IPR002654">
    <property type="entry name" value="Glyco_trans_25"/>
</dbReference>
<proteinExistence type="predicted"/>
<sequence>MQNLGVFLVSMKQDSKRREILKQNFKSSYNEFFIVEAINGKELLADLYYKKSFKTSLDLKRLMSPGELGCTLSHIEALKAFLDSSFEFGLILEDDVIGCDQDIEKIKNLEIKQDFVLICGAQDGLGSQKYIYGKKVFKDLFEVCKFSYPHIYRTCCYVVTKNSASKILKYQEANHDLADRWDKILKNSDLKLYFADIFSHPKDLKNSHIEKDRQNAKPSFLKKLFSKWIFVKIYSVLGIICLRILGYERVMK</sequence>
<keyword evidence="3" id="KW-0808">Transferase</keyword>
<keyword evidence="4" id="KW-1185">Reference proteome</keyword>
<dbReference type="GO" id="GO:0016740">
    <property type="term" value="F:transferase activity"/>
    <property type="evidence" value="ECO:0007669"/>
    <property type="project" value="UniProtKB-KW"/>
</dbReference>
<comment type="caution">
    <text evidence="3">The sequence shown here is derived from an EMBL/GenBank/DDBJ whole genome shotgun (WGS) entry which is preliminary data.</text>
</comment>
<gene>
    <name evidence="3" type="ORF">F1B92_02985</name>
</gene>
<dbReference type="RefSeq" id="WP_154570435.1">
    <property type="nucleotide sequence ID" value="NZ_VWSJ01000007.1"/>
</dbReference>
<evidence type="ECO:0000313" key="3">
    <source>
        <dbReference type="EMBL" id="MSN96169.1"/>
    </source>
</evidence>
<protein>
    <submittedName>
        <fullName evidence="3">Glycosyltransferase family 25 protein</fullName>
    </submittedName>
</protein>
<keyword evidence="1" id="KW-0812">Transmembrane</keyword>
<dbReference type="CDD" id="cd06532">
    <property type="entry name" value="Glyco_transf_25"/>
    <property type="match status" value="1"/>
</dbReference>
<feature type="domain" description="Glycosyl transferase family 25" evidence="2">
    <location>
        <begin position="6"/>
        <end position="172"/>
    </location>
</feature>
<accession>A0A6L5WGN7</accession>
<organism evidence="3 4">
    <name type="scientific">Campylobacter portucalensis</name>
    <dbReference type="NCBI Taxonomy" id="2608384"/>
    <lineage>
        <taxon>Bacteria</taxon>
        <taxon>Pseudomonadati</taxon>
        <taxon>Campylobacterota</taxon>
        <taxon>Epsilonproteobacteria</taxon>
        <taxon>Campylobacterales</taxon>
        <taxon>Campylobacteraceae</taxon>
        <taxon>Campylobacter</taxon>
    </lineage>
</organism>
<dbReference type="Proteomes" id="UP000476338">
    <property type="component" value="Unassembled WGS sequence"/>
</dbReference>
<feature type="transmembrane region" description="Helical" evidence="1">
    <location>
        <begin position="228"/>
        <end position="246"/>
    </location>
</feature>
<evidence type="ECO:0000313" key="4">
    <source>
        <dbReference type="Proteomes" id="UP000476338"/>
    </source>
</evidence>